<reference evidence="1" key="1">
    <citation type="submission" date="2022-02" db="EMBL/GenBank/DDBJ databases">
        <title>Plant Genome Project.</title>
        <authorList>
            <person name="Zhang R.-G."/>
        </authorList>
    </citation>
    <scope>NUCLEOTIDE SEQUENCE</scope>
    <source>
        <strain evidence="1">AT1</strain>
    </source>
</reference>
<accession>A0ACC0LH19</accession>
<comment type="caution">
    <text evidence="1">The sequence shown here is derived from an EMBL/GenBank/DDBJ whole genome shotgun (WGS) entry which is preliminary data.</text>
</comment>
<keyword evidence="2" id="KW-1185">Reference proteome</keyword>
<protein>
    <submittedName>
        <fullName evidence="1">Uncharacterized protein</fullName>
    </submittedName>
</protein>
<organism evidence="1 2">
    <name type="scientific">Rhododendron molle</name>
    <name type="common">Chinese azalea</name>
    <name type="synonym">Azalea mollis</name>
    <dbReference type="NCBI Taxonomy" id="49168"/>
    <lineage>
        <taxon>Eukaryota</taxon>
        <taxon>Viridiplantae</taxon>
        <taxon>Streptophyta</taxon>
        <taxon>Embryophyta</taxon>
        <taxon>Tracheophyta</taxon>
        <taxon>Spermatophyta</taxon>
        <taxon>Magnoliopsida</taxon>
        <taxon>eudicotyledons</taxon>
        <taxon>Gunneridae</taxon>
        <taxon>Pentapetalae</taxon>
        <taxon>asterids</taxon>
        <taxon>Ericales</taxon>
        <taxon>Ericaceae</taxon>
        <taxon>Ericoideae</taxon>
        <taxon>Rhodoreae</taxon>
        <taxon>Rhododendron</taxon>
    </lineage>
</organism>
<gene>
    <name evidence="1" type="ORF">RHMOL_Rhmol12G0075300</name>
</gene>
<dbReference type="EMBL" id="CM046399">
    <property type="protein sequence ID" value="KAI8527438.1"/>
    <property type="molecule type" value="Genomic_DNA"/>
</dbReference>
<dbReference type="Proteomes" id="UP001062846">
    <property type="component" value="Chromosome 12"/>
</dbReference>
<evidence type="ECO:0000313" key="2">
    <source>
        <dbReference type="Proteomes" id="UP001062846"/>
    </source>
</evidence>
<sequence>MRAEGAPSAKRRRVQGSTRGKRSGRIIAENKGERISAYVTPGMRAFWGINANKVASEIGTQIRWICPIQGFYPSWKSVDSTLKDAILQVVRDKIKVTENEVEGTELVEEVFHEKTNLPYKDWKWRMNDFYTKTLDAGLDAYQHPFQEMPTDDWKYLIDHVFKDPKRKADLSGGIGNEGNGNEGRKKLDYCDLYEASHRLRDTNEWIDTICQEKHVYLANLRLKEVGTDVLITAYEPILINPLSESASSVGAGLAAPAAEFGRMPMAEVFKLAVSRFKVNDWGLFGNATGNLSASQRNQGCSGHQDELASENDEFVVA</sequence>
<name>A0ACC0LH19_RHOML</name>
<evidence type="ECO:0000313" key="1">
    <source>
        <dbReference type="EMBL" id="KAI8527438.1"/>
    </source>
</evidence>
<proteinExistence type="predicted"/>